<feature type="signal peptide" evidence="1">
    <location>
        <begin position="1"/>
        <end position="23"/>
    </location>
</feature>
<reference evidence="2" key="2">
    <citation type="submission" date="2018-08" db="UniProtKB">
        <authorList>
            <consortium name="EnsemblPlants"/>
        </authorList>
    </citation>
    <scope>IDENTIFICATION</scope>
    <source>
        <strain evidence="2">Yugu1</strain>
    </source>
</reference>
<evidence type="ECO:0000256" key="1">
    <source>
        <dbReference type="SAM" id="SignalP"/>
    </source>
</evidence>
<protein>
    <submittedName>
        <fullName evidence="2">Uncharacterized protein</fullName>
    </submittedName>
</protein>
<feature type="chain" id="PRO_5010126373" evidence="1">
    <location>
        <begin position="24"/>
        <end position="53"/>
    </location>
</feature>
<organism evidence="2 3">
    <name type="scientific">Setaria italica</name>
    <name type="common">Foxtail millet</name>
    <name type="synonym">Panicum italicum</name>
    <dbReference type="NCBI Taxonomy" id="4555"/>
    <lineage>
        <taxon>Eukaryota</taxon>
        <taxon>Viridiplantae</taxon>
        <taxon>Streptophyta</taxon>
        <taxon>Embryophyta</taxon>
        <taxon>Tracheophyta</taxon>
        <taxon>Spermatophyta</taxon>
        <taxon>Magnoliopsida</taxon>
        <taxon>Liliopsida</taxon>
        <taxon>Poales</taxon>
        <taxon>Poaceae</taxon>
        <taxon>PACMAD clade</taxon>
        <taxon>Panicoideae</taxon>
        <taxon>Panicodae</taxon>
        <taxon>Paniceae</taxon>
        <taxon>Cenchrinae</taxon>
        <taxon>Setaria</taxon>
    </lineage>
</organism>
<dbReference type="Proteomes" id="UP000004995">
    <property type="component" value="Unassembled WGS sequence"/>
</dbReference>
<keyword evidence="3" id="KW-1185">Reference proteome</keyword>
<proteinExistence type="predicted"/>
<dbReference type="HOGENOM" id="CLU_3072275_0_0_1"/>
<dbReference type="EnsemblPlants" id="KQL09829">
    <property type="protein sequence ID" value="KQL09829"/>
    <property type="gene ID" value="SETIT_008875mg"/>
</dbReference>
<dbReference type="Gramene" id="KQL09829">
    <property type="protein sequence ID" value="KQL09829"/>
    <property type="gene ID" value="SETIT_008875mg"/>
</dbReference>
<sequence>MSSFDRWWSIKLWLVCLWHWNSMLRFVDKGCLVHTSLSKFLLRTTRTIWCFEV</sequence>
<accession>K3Y3T7</accession>
<evidence type="ECO:0000313" key="3">
    <source>
        <dbReference type="Proteomes" id="UP000004995"/>
    </source>
</evidence>
<keyword evidence="1" id="KW-0732">Signal</keyword>
<name>K3Y3T7_SETIT</name>
<evidence type="ECO:0000313" key="2">
    <source>
        <dbReference type="EnsemblPlants" id="KQL09829"/>
    </source>
</evidence>
<dbReference type="AlphaFoldDB" id="K3Y3T7"/>
<dbReference type="InParanoid" id="K3Y3T7"/>
<dbReference type="EMBL" id="AGNK02002276">
    <property type="status" value="NOT_ANNOTATED_CDS"/>
    <property type="molecule type" value="Genomic_DNA"/>
</dbReference>
<reference evidence="3" key="1">
    <citation type="journal article" date="2012" name="Nat. Biotechnol.">
        <title>Reference genome sequence of the model plant Setaria.</title>
        <authorList>
            <person name="Bennetzen J.L."/>
            <person name="Schmutz J."/>
            <person name="Wang H."/>
            <person name="Percifield R."/>
            <person name="Hawkins J."/>
            <person name="Pontaroli A.C."/>
            <person name="Estep M."/>
            <person name="Feng L."/>
            <person name="Vaughn J.N."/>
            <person name="Grimwood J."/>
            <person name="Jenkins J."/>
            <person name="Barry K."/>
            <person name="Lindquist E."/>
            <person name="Hellsten U."/>
            <person name="Deshpande S."/>
            <person name="Wang X."/>
            <person name="Wu X."/>
            <person name="Mitros T."/>
            <person name="Triplett J."/>
            <person name="Yang X."/>
            <person name="Ye C.Y."/>
            <person name="Mauro-Herrera M."/>
            <person name="Wang L."/>
            <person name="Li P."/>
            <person name="Sharma M."/>
            <person name="Sharma R."/>
            <person name="Ronald P.C."/>
            <person name="Panaud O."/>
            <person name="Kellogg E.A."/>
            <person name="Brutnell T.P."/>
            <person name="Doust A.N."/>
            <person name="Tuskan G.A."/>
            <person name="Rokhsar D."/>
            <person name="Devos K.M."/>
        </authorList>
    </citation>
    <scope>NUCLEOTIDE SEQUENCE [LARGE SCALE GENOMIC DNA]</scope>
    <source>
        <strain evidence="3">cv. Yugu1</strain>
    </source>
</reference>